<dbReference type="GO" id="GO:0005886">
    <property type="term" value="C:plasma membrane"/>
    <property type="evidence" value="ECO:0007669"/>
    <property type="project" value="TreeGrafter"/>
</dbReference>
<feature type="domain" description="EGF-like" evidence="10">
    <location>
        <begin position="481"/>
        <end position="517"/>
    </location>
</feature>
<keyword evidence="2 9" id="KW-0732">Signal</keyword>
<dbReference type="PROSITE" id="PS00010">
    <property type="entry name" value="ASX_HYDROXYL"/>
    <property type="match status" value="18"/>
</dbReference>
<dbReference type="CDD" id="cd00054">
    <property type="entry name" value="EGF_CA"/>
    <property type="match status" value="17"/>
</dbReference>
<feature type="disulfide bond" evidence="6">
    <location>
        <begin position="545"/>
        <end position="554"/>
    </location>
</feature>
<feature type="disulfide bond" evidence="6">
    <location>
        <begin position="811"/>
        <end position="820"/>
    </location>
</feature>
<dbReference type="CDD" id="cd00033">
    <property type="entry name" value="CCP"/>
    <property type="match status" value="1"/>
</dbReference>
<evidence type="ECO:0000256" key="2">
    <source>
        <dbReference type="ARBA" id="ARBA00022729"/>
    </source>
</evidence>
<dbReference type="InterPro" id="IPR000436">
    <property type="entry name" value="Sushi_SCR_CCP_dom"/>
</dbReference>
<dbReference type="PROSITE" id="PS50940">
    <property type="entry name" value="CHIT_BIND_II"/>
    <property type="match status" value="2"/>
</dbReference>
<evidence type="ECO:0000313" key="13">
    <source>
        <dbReference type="EMBL" id="CAG2208148.1"/>
    </source>
</evidence>
<dbReference type="OrthoDB" id="283575at2759"/>
<keyword evidence="3" id="KW-0677">Repeat</keyword>
<dbReference type="SMART" id="SM00494">
    <property type="entry name" value="ChtBD2"/>
    <property type="match status" value="2"/>
</dbReference>
<dbReference type="GO" id="GO:0003008">
    <property type="term" value="P:system process"/>
    <property type="evidence" value="ECO:0007669"/>
    <property type="project" value="UniProtKB-ARBA"/>
</dbReference>
<dbReference type="InterPro" id="IPR035976">
    <property type="entry name" value="Sushi/SCR/CCP_sf"/>
</dbReference>
<feature type="disulfide bond" evidence="6">
    <location>
        <begin position="418"/>
        <end position="427"/>
    </location>
</feature>
<feature type="domain" description="EGF-like" evidence="10">
    <location>
        <begin position="595"/>
        <end position="631"/>
    </location>
</feature>
<feature type="disulfide bond" evidence="6">
    <location>
        <begin position="456"/>
        <end position="465"/>
    </location>
</feature>
<dbReference type="InterPro" id="IPR009030">
    <property type="entry name" value="Growth_fac_rcpt_cys_sf"/>
</dbReference>
<keyword evidence="5" id="KW-0325">Glycoprotein</keyword>
<dbReference type="SUPFAM" id="SSF82895">
    <property type="entry name" value="TSP-1 type 1 repeat"/>
    <property type="match status" value="5"/>
</dbReference>
<evidence type="ECO:0000259" key="12">
    <source>
        <dbReference type="PROSITE" id="PS50940"/>
    </source>
</evidence>
<dbReference type="SUPFAM" id="SSF57196">
    <property type="entry name" value="EGF/Laminin"/>
    <property type="match status" value="7"/>
</dbReference>
<dbReference type="SMART" id="SM00179">
    <property type="entry name" value="EGF_CA"/>
    <property type="match status" value="18"/>
</dbReference>
<feature type="domain" description="Sushi" evidence="11">
    <location>
        <begin position="1315"/>
        <end position="1374"/>
    </location>
</feature>
<feature type="domain" description="Chitin-binding type-2" evidence="12">
    <location>
        <begin position="1070"/>
        <end position="1127"/>
    </location>
</feature>
<evidence type="ECO:0000256" key="8">
    <source>
        <dbReference type="SAM" id="Phobius"/>
    </source>
</evidence>
<feature type="domain" description="EGF-like" evidence="10">
    <location>
        <begin position="785"/>
        <end position="821"/>
    </location>
</feature>
<feature type="domain" description="EGF-like" evidence="10">
    <location>
        <begin position="354"/>
        <end position="390"/>
    </location>
</feature>
<dbReference type="FunFam" id="2.10.25.10:FF:000434">
    <property type="entry name" value="Predicted protein"/>
    <property type="match status" value="3"/>
</dbReference>
<feature type="disulfide bond" evidence="6">
    <location>
        <begin position="583"/>
        <end position="592"/>
    </location>
</feature>
<keyword evidence="8" id="KW-0812">Transmembrane</keyword>
<keyword evidence="8" id="KW-0472">Membrane</keyword>
<feature type="disulfide bond" evidence="6">
    <location>
        <begin position="380"/>
        <end position="389"/>
    </location>
</feature>
<dbReference type="GO" id="GO:0005576">
    <property type="term" value="C:extracellular region"/>
    <property type="evidence" value="ECO:0007669"/>
    <property type="project" value="InterPro"/>
</dbReference>
<dbReference type="PANTHER" id="PTHR24049:SF22">
    <property type="entry name" value="DROSOPHILA CRUMBS HOMOLOG"/>
    <property type="match status" value="1"/>
</dbReference>
<feature type="domain" description="EGF-like" evidence="10">
    <location>
        <begin position="519"/>
        <end position="555"/>
    </location>
</feature>
<dbReference type="PROSITE" id="PS01187">
    <property type="entry name" value="EGF_CA"/>
    <property type="match status" value="7"/>
</dbReference>
<gene>
    <name evidence="13" type="ORF">MEDL_22417</name>
</gene>
<dbReference type="InterPro" id="IPR002557">
    <property type="entry name" value="Chitin-bd_dom"/>
</dbReference>
<evidence type="ECO:0000259" key="10">
    <source>
        <dbReference type="PROSITE" id="PS50026"/>
    </source>
</evidence>
<feature type="domain" description="EGF-like" evidence="10">
    <location>
        <begin position="633"/>
        <end position="669"/>
    </location>
</feature>
<evidence type="ECO:0000256" key="3">
    <source>
        <dbReference type="ARBA" id="ARBA00022737"/>
    </source>
</evidence>
<name>A0A8S3RFI9_MYTED</name>
<reference evidence="13" key="1">
    <citation type="submission" date="2021-03" db="EMBL/GenBank/DDBJ databases">
        <authorList>
            <person name="Bekaert M."/>
        </authorList>
    </citation>
    <scope>NUCLEOTIDE SEQUENCE</scope>
</reference>
<sequence>MECLTYLLGFSLLVQVIAKDIFLNEDISLSKKAATKFLVRRKRGWWTNAAEECREGCSWEECEENSSSREGGREIMKQYKCRSYTCTSGCTNTNSNYGHINYLTVGCIVHGGWSSWGSWSSCTKSCGSGTRYHTRSCSNPSPKNGGNYCSGSTSAYASCNTHACPINGGWSSYGSYGSCSKSCGTGYKYSYRYCNNPSPAHGGKSCSGSSITSSTCNTQACPVNGVWSEWSKYSACPVTCGGGTNTRTRACDNPAPAHGGKDCDGTSSEKGACNTLACPNYCGTGPCRNGAACANIHYGYQCTCLIGFEGTNCETNIDDCVSVDCQHGGRCIDKVNAYSCECVPGYAGRHCELDINECASGPCKHGGSCTDNVNGYTCYCVPGYDGVHCETNIDECASGPCDNGGSCTDEVNGYTCTCAPGYNGVHCEIDINECASGPCEHGGSCTDEVNGYTCTCAPGYNGVHCERDINECASGPCEHGDINECASGPCEHGGSCTDEVNGYTCTCAPGYNGVHCERDINECASGPCEHGGSCTDNVNGYTCSCVPGYDGVHCEINIDECAPKPCQNGGTCTDGINEYTCTCAAGYTDNNCQTNIDECASGPCDNGGSCTDEVNGYTCTCAPGYNGVHCEIDINECASGPCEHGGSCTDEVNGYTCTCAPGYNGVHCERDINECASGPCEHGGSCTDNVNGYTCSCVPGYDGVHCEINIDECAPKPCQNGGTCTDGINEYTCTCAAGYTDNNCQTNIDECASGPCDNGGSCTDEVNGYTCTCAPGYNGVHCEIDINECASGPCEHGGSCTDEVNGYTCTCAPGYNGVHCEIDIDECALIPCKNGGSCTDGINEYSCACVPGYTGSDCEININECESDPCNNGGTCNDEVNGYSCDCAPGYMDDTCQTDIDECAPLPCENDGSCEDRVNGYHCSCVGQFYGENCQNHDGGWSIWSEFSVCSTTCGSGVQIATRDCSSPEPIGGGKNCEGEQYKTQTCSNEAECAESPFVNSDFCSGKADGFYSNQLTCDAYYVCHNGITSPMFCDHGLHWDQTNKVCNHPDNAGCTVNEQSDDTRSGYTSDMCIAKNEGDFVADPYDCSIYYRCVHGATVQLNCAEGLHWSVTLSTCAYPADANCTPMSVNGGWTDWSWSKCSVSCGSGTQTGSRSCTNPAPLHGGNACVGETTKVQECNSYLCQDGQCLTVRCDSWQYARHECEVTGLTSNSLLYKYNDCGSDPCQNGASCEDGPGTYTCTCEGYFSGINCEHRIECPEPEDVGNATMNMTGISPTDTVSYACDEYYKRKDGDMYRVCQINGEWNGTLPSCELIDCGRPEEHSTTQLQLFETGPGQVATYVCKEESPVLAAGNLTRTCLMIGEWDGQTPECMMHPEAPKFSKLIIITSSVVASVVIIIVILGALLLRQKLRTKYRKQDMGSNMSFNMVKPSQNVPGR</sequence>
<dbReference type="InterPro" id="IPR018097">
    <property type="entry name" value="EGF_Ca-bd_CS"/>
</dbReference>
<feature type="domain" description="EGF-like" evidence="10">
    <location>
        <begin position="899"/>
        <end position="935"/>
    </location>
</feature>
<evidence type="ECO:0000259" key="11">
    <source>
        <dbReference type="PROSITE" id="PS50923"/>
    </source>
</evidence>
<dbReference type="EMBL" id="CAJPWZ010001104">
    <property type="protein sequence ID" value="CAG2208148.1"/>
    <property type="molecule type" value="Genomic_DNA"/>
</dbReference>
<dbReference type="InterPro" id="IPR013032">
    <property type="entry name" value="EGF-like_CS"/>
</dbReference>
<protein>
    <recommendedName>
        <fullName evidence="15">Fibropellin-1-like</fullName>
    </recommendedName>
</protein>
<feature type="domain" description="EGF-like" evidence="10">
    <location>
        <begin position="671"/>
        <end position="707"/>
    </location>
</feature>
<comment type="caution">
    <text evidence="13">The sequence shown here is derived from an EMBL/GenBank/DDBJ whole genome shotgun (WGS) entry which is preliminary data.</text>
</comment>
<dbReference type="InterPro" id="IPR000152">
    <property type="entry name" value="EGF-type_Asp/Asn_hydroxyl_site"/>
</dbReference>
<dbReference type="GO" id="GO:0051240">
    <property type="term" value="P:positive regulation of multicellular organismal process"/>
    <property type="evidence" value="ECO:0007669"/>
    <property type="project" value="UniProtKB-ARBA"/>
</dbReference>
<dbReference type="PRINTS" id="PR01705">
    <property type="entry name" value="TSP1REPEAT"/>
</dbReference>
<evidence type="ECO:0000256" key="6">
    <source>
        <dbReference type="PROSITE-ProRule" id="PRU00076"/>
    </source>
</evidence>
<feature type="domain" description="EGF-like" evidence="10">
    <location>
        <begin position="861"/>
        <end position="897"/>
    </location>
</feature>
<feature type="domain" description="EGF-like" evidence="10">
    <location>
        <begin position="1217"/>
        <end position="1253"/>
    </location>
</feature>
<dbReference type="InterPro" id="IPR000884">
    <property type="entry name" value="TSP1_rpt"/>
</dbReference>
<accession>A0A8S3RFI9</accession>
<feature type="disulfide bond" evidence="6">
    <location>
        <begin position="1243"/>
        <end position="1252"/>
    </location>
</feature>
<dbReference type="InterPro" id="IPR036383">
    <property type="entry name" value="TSP1_rpt_sf"/>
</dbReference>
<keyword evidence="8" id="KW-1133">Transmembrane helix</keyword>
<dbReference type="InterPro" id="IPR000742">
    <property type="entry name" value="EGF"/>
</dbReference>
<dbReference type="PROSITE" id="PS50092">
    <property type="entry name" value="TSP1"/>
    <property type="match status" value="5"/>
</dbReference>
<feature type="disulfide bond" evidence="6">
    <location>
        <begin position="925"/>
        <end position="934"/>
    </location>
</feature>
<feature type="chain" id="PRO_5035941814" description="Fibropellin-1-like" evidence="9">
    <location>
        <begin position="19"/>
        <end position="1438"/>
    </location>
</feature>
<comment type="caution">
    <text evidence="6">Lacks conserved residue(s) required for the propagation of feature annotation.</text>
</comment>
<evidence type="ECO:0000256" key="5">
    <source>
        <dbReference type="ARBA" id="ARBA00023180"/>
    </source>
</evidence>
<keyword evidence="1 6" id="KW-0245">EGF-like domain</keyword>
<evidence type="ECO:0008006" key="15">
    <source>
        <dbReference type="Google" id="ProtNLM"/>
    </source>
</evidence>
<feature type="disulfide bond" evidence="6">
    <location>
        <begin position="773"/>
        <end position="782"/>
    </location>
</feature>
<dbReference type="Pfam" id="PF12661">
    <property type="entry name" value="hEGF"/>
    <property type="match status" value="3"/>
</dbReference>
<dbReference type="Gene3D" id="2.10.25.10">
    <property type="entry name" value="Laminin"/>
    <property type="match status" value="18"/>
</dbReference>
<dbReference type="GO" id="GO:0007157">
    <property type="term" value="P:heterophilic cell-cell adhesion via plasma membrane cell adhesion molecules"/>
    <property type="evidence" value="ECO:0007669"/>
    <property type="project" value="TreeGrafter"/>
</dbReference>
<dbReference type="FunFam" id="2.10.25.10:FF:000520">
    <property type="entry name" value="Predicted protein"/>
    <property type="match status" value="1"/>
</dbReference>
<dbReference type="SUPFAM" id="SSF57625">
    <property type="entry name" value="Invertebrate chitin-binding proteins"/>
    <property type="match status" value="2"/>
</dbReference>
<feature type="domain" description="EGF-like" evidence="10">
    <location>
        <begin position="430"/>
        <end position="466"/>
    </location>
</feature>
<dbReference type="SMART" id="SM00181">
    <property type="entry name" value="EGF"/>
    <property type="match status" value="18"/>
</dbReference>
<feature type="domain" description="EGF-like" evidence="10">
    <location>
        <begin position="709"/>
        <end position="745"/>
    </location>
</feature>
<keyword evidence="14" id="KW-1185">Reference proteome</keyword>
<dbReference type="Proteomes" id="UP000683360">
    <property type="component" value="Unassembled WGS sequence"/>
</dbReference>
<feature type="disulfide bond" evidence="6">
    <location>
        <begin position="507"/>
        <end position="516"/>
    </location>
</feature>
<dbReference type="FunFam" id="2.10.25.10:FF:000472">
    <property type="entry name" value="Uncharacterized protein, isoform A"/>
    <property type="match status" value="1"/>
</dbReference>
<dbReference type="PROSITE" id="PS50923">
    <property type="entry name" value="SUSHI"/>
    <property type="match status" value="2"/>
</dbReference>
<dbReference type="FunFam" id="2.20.100.10:FF:000001">
    <property type="entry name" value="semaphorin-5A isoform X1"/>
    <property type="match status" value="4"/>
</dbReference>
<dbReference type="FunFam" id="2.20.100.10:FF:000007">
    <property type="entry name" value="Thrombospondin 1"/>
    <property type="match status" value="1"/>
</dbReference>
<feature type="disulfide bond" evidence="6">
    <location>
        <begin position="342"/>
        <end position="351"/>
    </location>
</feature>
<dbReference type="SUPFAM" id="SSF57535">
    <property type="entry name" value="Complement control module/SCR domain"/>
    <property type="match status" value="2"/>
</dbReference>
<evidence type="ECO:0000313" key="14">
    <source>
        <dbReference type="Proteomes" id="UP000683360"/>
    </source>
</evidence>
<feature type="disulfide bond" evidence="6">
    <location>
        <begin position="887"/>
        <end position="896"/>
    </location>
</feature>
<organism evidence="13 14">
    <name type="scientific">Mytilus edulis</name>
    <name type="common">Blue mussel</name>
    <dbReference type="NCBI Taxonomy" id="6550"/>
    <lineage>
        <taxon>Eukaryota</taxon>
        <taxon>Metazoa</taxon>
        <taxon>Spiralia</taxon>
        <taxon>Lophotrochozoa</taxon>
        <taxon>Mollusca</taxon>
        <taxon>Bivalvia</taxon>
        <taxon>Autobranchia</taxon>
        <taxon>Pteriomorphia</taxon>
        <taxon>Mytilida</taxon>
        <taxon>Mytiloidea</taxon>
        <taxon>Mytilidae</taxon>
        <taxon>Mytilinae</taxon>
        <taxon>Mytilus</taxon>
    </lineage>
</organism>
<dbReference type="Pfam" id="PF00008">
    <property type="entry name" value="EGF"/>
    <property type="match status" value="15"/>
</dbReference>
<dbReference type="GO" id="GO:0045197">
    <property type="term" value="P:establishment or maintenance of epithelial cell apical/basal polarity"/>
    <property type="evidence" value="ECO:0007669"/>
    <property type="project" value="TreeGrafter"/>
</dbReference>
<dbReference type="Gene3D" id="2.20.100.10">
    <property type="entry name" value="Thrombospondin type-1 (TSP1) repeat"/>
    <property type="match status" value="5"/>
</dbReference>
<feature type="signal peptide" evidence="9">
    <location>
        <begin position="1"/>
        <end position="18"/>
    </location>
</feature>
<dbReference type="FunFam" id="2.10.25.10:FF:000004">
    <property type="entry name" value="Neurogenic locus notch 1"/>
    <property type="match status" value="6"/>
</dbReference>
<feature type="disulfide bond" evidence="6">
    <location>
        <begin position="659"/>
        <end position="668"/>
    </location>
</feature>
<dbReference type="InterPro" id="IPR001881">
    <property type="entry name" value="EGF-like_Ca-bd_dom"/>
</dbReference>
<dbReference type="SUPFAM" id="SSF57184">
    <property type="entry name" value="Growth factor receptor domain"/>
    <property type="match status" value="3"/>
</dbReference>
<proteinExistence type="predicted"/>
<feature type="domain" description="EGF-like" evidence="10">
    <location>
        <begin position="316"/>
        <end position="352"/>
    </location>
</feature>
<feature type="domain" description="EGF-like" evidence="10">
    <location>
        <begin position="747"/>
        <end position="783"/>
    </location>
</feature>
<feature type="domain" description="EGF-like" evidence="10">
    <location>
        <begin position="823"/>
        <end position="859"/>
    </location>
</feature>
<dbReference type="GO" id="GO:0032991">
    <property type="term" value="C:protein-containing complex"/>
    <property type="evidence" value="ECO:0007669"/>
    <property type="project" value="TreeGrafter"/>
</dbReference>
<evidence type="ECO:0000256" key="9">
    <source>
        <dbReference type="SAM" id="SignalP"/>
    </source>
</evidence>
<dbReference type="PRINTS" id="PR00010">
    <property type="entry name" value="EGFBLOOD"/>
</dbReference>
<evidence type="ECO:0000256" key="7">
    <source>
        <dbReference type="PROSITE-ProRule" id="PRU00302"/>
    </source>
</evidence>
<feature type="disulfide bond" evidence="6">
    <location>
        <begin position="735"/>
        <end position="744"/>
    </location>
</feature>
<dbReference type="PANTHER" id="PTHR24049">
    <property type="entry name" value="CRUMBS FAMILY MEMBER"/>
    <property type="match status" value="1"/>
</dbReference>
<keyword evidence="4 6" id="KW-1015">Disulfide bond</keyword>
<dbReference type="GO" id="GO:0005509">
    <property type="term" value="F:calcium ion binding"/>
    <property type="evidence" value="ECO:0007669"/>
    <property type="project" value="InterPro"/>
</dbReference>
<dbReference type="Pfam" id="PF00090">
    <property type="entry name" value="TSP_1"/>
    <property type="match status" value="5"/>
</dbReference>
<dbReference type="InterPro" id="IPR036508">
    <property type="entry name" value="Chitin-bd_dom_sf"/>
</dbReference>
<keyword evidence="7" id="KW-0768">Sushi</keyword>
<feature type="domain" description="EGF-like" evidence="10">
    <location>
        <begin position="279"/>
        <end position="314"/>
    </location>
</feature>
<dbReference type="PROSITE" id="PS00022">
    <property type="entry name" value="EGF_1"/>
    <property type="match status" value="15"/>
</dbReference>
<evidence type="ECO:0000256" key="1">
    <source>
        <dbReference type="ARBA" id="ARBA00022536"/>
    </source>
</evidence>
<feature type="domain" description="Sushi" evidence="11">
    <location>
        <begin position="1256"/>
        <end position="1314"/>
    </location>
</feature>
<dbReference type="SMART" id="SM00032">
    <property type="entry name" value="CCP"/>
    <property type="match status" value="2"/>
</dbReference>
<dbReference type="InterPro" id="IPR051022">
    <property type="entry name" value="Notch_Cell-Fate_Det"/>
</dbReference>
<feature type="disulfide bond" evidence="6">
    <location>
        <begin position="304"/>
        <end position="313"/>
    </location>
</feature>
<dbReference type="PROSITE" id="PS50026">
    <property type="entry name" value="EGF_3"/>
    <property type="match status" value="18"/>
</dbReference>
<feature type="domain" description="EGF-like" evidence="10">
    <location>
        <begin position="557"/>
        <end position="593"/>
    </location>
</feature>
<dbReference type="GO" id="GO:0008061">
    <property type="term" value="F:chitin binding"/>
    <property type="evidence" value="ECO:0007669"/>
    <property type="project" value="InterPro"/>
</dbReference>
<feature type="disulfide bond" evidence="6">
    <location>
        <begin position="849"/>
        <end position="858"/>
    </location>
</feature>
<dbReference type="FunFam" id="2.10.25.10:FF:000122">
    <property type="entry name" value="Protein crumbs homolog 2"/>
    <property type="match status" value="5"/>
</dbReference>
<dbReference type="PROSITE" id="PS01186">
    <property type="entry name" value="EGF_2"/>
    <property type="match status" value="16"/>
</dbReference>
<feature type="disulfide bond" evidence="6">
    <location>
        <begin position="621"/>
        <end position="630"/>
    </location>
</feature>
<dbReference type="Gene3D" id="3.20.20.80">
    <property type="entry name" value="Glycosidases"/>
    <property type="match status" value="1"/>
</dbReference>
<feature type="transmembrane region" description="Helical" evidence="8">
    <location>
        <begin position="1384"/>
        <end position="1407"/>
    </location>
</feature>
<feature type="domain" description="Chitin-binding type-2" evidence="12">
    <location>
        <begin position="1001"/>
        <end position="1057"/>
    </location>
</feature>
<evidence type="ECO:0000256" key="4">
    <source>
        <dbReference type="ARBA" id="ARBA00023157"/>
    </source>
</evidence>
<feature type="disulfide bond" evidence="6">
    <location>
        <begin position="697"/>
        <end position="706"/>
    </location>
</feature>
<dbReference type="SMART" id="SM00209">
    <property type="entry name" value="TSP1"/>
    <property type="match status" value="5"/>
</dbReference>
<feature type="domain" description="EGF-like" evidence="10">
    <location>
        <begin position="392"/>
        <end position="428"/>
    </location>
</feature>